<proteinExistence type="predicted"/>
<evidence type="ECO:0000259" key="2">
    <source>
        <dbReference type="Pfam" id="PF01636"/>
    </source>
</evidence>
<dbReference type="InterPro" id="IPR011009">
    <property type="entry name" value="Kinase-like_dom_sf"/>
</dbReference>
<evidence type="ECO:0000313" key="4">
    <source>
        <dbReference type="Proteomes" id="UP000037904"/>
    </source>
</evidence>
<dbReference type="AlphaFoldDB" id="A0A0M9EM27"/>
<sequence length="572" mass="66267">MPTQEEINRMEAAARASKEKRESNEADREFRERKEAEERLEAAARASKERREKSESIQSLGIDLCTNQSPYKKIDLESTMDWDDRFNRDNNASFLSWIRRYDHAREQELTDWASLLHPDRLACKLTTHKRNDSRGAYNLGCKVEFENGEKWIVRFPMVGKVVNADEKIEIEVATMNLIRQQTTIPIPNVKAWGLAADNPLGIGPFIMMDFIEGVTVDDILQDPDARIMRQDVSESVIEAIFRQMVGFLLQLQKLDFSSIGSLTSKSETNSDGFTATLHSRPMTKKSHDFLLEGGIDVFGPRDKTFASTTEYFHHVIDGDLQHLHDQPNSVDDERDAREKYIYFNIMKSLVSRHVLRDHDMGPFKLICDDLQPTNMIINNEQDMKVIGVFDWEWSYTAPVQLVHSTPSWLLIESPNAWSSVDERLVRFNQHLDLYSRILAEEERKILGEEFDEGRKPSSILQACQEDGRQWFHMIILRGFNGPACVPFTKLREQTKDWDELVSAIPEEDIESFVSKKMADLRTYKDQMVEIEQRYNIALGGGLEDLNCFLSKNRELLALDDSRHQWQSWTRFS</sequence>
<keyword evidence="3" id="KW-0808">Transferase</keyword>
<name>A0A0M9EM27_FUSLA</name>
<organism evidence="3 4">
    <name type="scientific">Fusarium langsethiae</name>
    <dbReference type="NCBI Taxonomy" id="179993"/>
    <lineage>
        <taxon>Eukaryota</taxon>
        <taxon>Fungi</taxon>
        <taxon>Dikarya</taxon>
        <taxon>Ascomycota</taxon>
        <taxon>Pezizomycotina</taxon>
        <taxon>Sordariomycetes</taxon>
        <taxon>Hypocreomycetidae</taxon>
        <taxon>Hypocreales</taxon>
        <taxon>Nectriaceae</taxon>
        <taxon>Fusarium</taxon>
    </lineage>
</organism>
<feature type="domain" description="Aminoglycoside phosphotransferase" evidence="2">
    <location>
        <begin position="133"/>
        <end position="394"/>
    </location>
</feature>
<keyword evidence="4" id="KW-1185">Reference proteome</keyword>
<dbReference type="InterPro" id="IPR051678">
    <property type="entry name" value="AGP_Transferase"/>
</dbReference>
<dbReference type="Proteomes" id="UP000037904">
    <property type="component" value="Unassembled WGS sequence"/>
</dbReference>
<dbReference type="Gene3D" id="3.30.200.20">
    <property type="entry name" value="Phosphorylase Kinase, domain 1"/>
    <property type="match status" value="1"/>
</dbReference>
<dbReference type="PANTHER" id="PTHR21310">
    <property type="entry name" value="AMINOGLYCOSIDE PHOSPHOTRANSFERASE-RELATED-RELATED"/>
    <property type="match status" value="1"/>
</dbReference>
<dbReference type="EMBL" id="JXCE01000872">
    <property type="protein sequence ID" value="KPA35838.1"/>
    <property type="molecule type" value="Genomic_DNA"/>
</dbReference>
<reference evidence="3 4" key="1">
    <citation type="submission" date="2015-04" db="EMBL/GenBank/DDBJ databases">
        <title>The draft genome sequence of Fusarium langsethiae, a T-2/HT-2 mycotoxin producer.</title>
        <authorList>
            <person name="Lysoe E."/>
            <person name="Divon H.H."/>
            <person name="Terzi V."/>
            <person name="Orru L."/>
            <person name="Lamontanara A."/>
            <person name="Kolseth A.-K."/>
            <person name="Frandsen R.J."/>
            <person name="Nielsen K."/>
            <person name="Thrane U."/>
        </authorList>
    </citation>
    <scope>NUCLEOTIDE SEQUENCE [LARGE SCALE GENOMIC DNA]</scope>
    <source>
        <strain evidence="3 4">Fl201059</strain>
    </source>
</reference>
<dbReference type="InterPro" id="IPR002575">
    <property type="entry name" value="Aminoglycoside_PTrfase"/>
</dbReference>
<dbReference type="Pfam" id="PF01636">
    <property type="entry name" value="APH"/>
    <property type="match status" value="1"/>
</dbReference>
<dbReference type="PANTHER" id="PTHR21310:SF37">
    <property type="entry name" value="AMINOGLYCOSIDE PHOSPHOTRANSFERASE DOMAIN-CONTAINING PROTEIN"/>
    <property type="match status" value="1"/>
</dbReference>
<dbReference type="GO" id="GO:0016740">
    <property type="term" value="F:transferase activity"/>
    <property type="evidence" value="ECO:0007669"/>
    <property type="project" value="UniProtKB-KW"/>
</dbReference>
<protein>
    <submittedName>
        <fullName evidence="3">Phosphotransferase enzyme family protein</fullName>
    </submittedName>
</protein>
<gene>
    <name evidence="3" type="ORF">FLAG1_11438</name>
</gene>
<comment type="caution">
    <text evidence="3">The sequence shown here is derived from an EMBL/GenBank/DDBJ whole genome shotgun (WGS) entry which is preliminary data.</text>
</comment>
<evidence type="ECO:0000256" key="1">
    <source>
        <dbReference type="SAM" id="MobiDB-lite"/>
    </source>
</evidence>
<evidence type="ECO:0000313" key="3">
    <source>
        <dbReference type="EMBL" id="KPA35838.1"/>
    </source>
</evidence>
<dbReference type="SUPFAM" id="SSF56112">
    <property type="entry name" value="Protein kinase-like (PK-like)"/>
    <property type="match status" value="1"/>
</dbReference>
<accession>A0A0M9EM27</accession>
<feature type="region of interest" description="Disordered" evidence="1">
    <location>
        <begin position="1"/>
        <end position="53"/>
    </location>
</feature>
<feature type="compositionally biased region" description="Basic and acidic residues" evidence="1">
    <location>
        <begin position="16"/>
        <end position="53"/>
    </location>
</feature>